<comment type="caution">
    <text evidence="2">The sequence shown here is derived from an EMBL/GenBank/DDBJ whole genome shotgun (WGS) entry which is preliminary data.</text>
</comment>
<dbReference type="Proteomes" id="UP000660680">
    <property type="component" value="Unassembled WGS sequence"/>
</dbReference>
<gene>
    <name evidence="2" type="ORF">GCM10010171_39130</name>
</gene>
<evidence type="ECO:0000313" key="2">
    <source>
        <dbReference type="EMBL" id="GGS40774.1"/>
    </source>
</evidence>
<dbReference type="RefSeq" id="WP_189211977.1">
    <property type="nucleotide sequence ID" value="NZ_BMRB01000003.1"/>
</dbReference>
<protein>
    <submittedName>
        <fullName evidence="2">Uncharacterized protein</fullName>
    </submittedName>
</protein>
<evidence type="ECO:0000313" key="3">
    <source>
        <dbReference type="Proteomes" id="UP000660680"/>
    </source>
</evidence>
<accession>A0A918GJB1</accession>
<reference evidence="2" key="2">
    <citation type="submission" date="2020-09" db="EMBL/GenBank/DDBJ databases">
        <authorList>
            <person name="Sun Q."/>
            <person name="Ohkuma M."/>
        </authorList>
    </citation>
    <scope>NUCLEOTIDE SEQUENCE</scope>
    <source>
        <strain evidence="2">JCM 3276</strain>
    </source>
</reference>
<keyword evidence="3" id="KW-1185">Reference proteome</keyword>
<reference evidence="2" key="1">
    <citation type="journal article" date="2014" name="Int. J. Syst. Evol. Microbiol.">
        <title>Complete genome sequence of Corynebacterium casei LMG S-19264T (=DSM 44701T), isolated from a smear-ripened cheese.</title>
        <authorList>
            <consortium name="US DOE Joint Genome Institute (JGI-PGF)"/>
            <person name="Walter F."/>
            <person name="Albersmeier A."/>
            <person name="Kalinowski J."/>
            <person name="Ruckert C."/>
        </authorList>
    </citation>
    <scope>NUCLEOTIDE SEQUENCE</scope>
    <source>
        <strain evidence="2">JCM 3276</strain>
    </source>
</reference>
<evidence type="ECO:0000256" key="1">
    <source>
        <dbReference type="SAM" id="MobiDB-lite"/>
    </source>
</evidence>
<sequence>MGLFDKLRPKRGKGKPGTLRQASKQDTSHLEEWAASRTGVEAYVEPRTNVTDTTVVLVAHDGEWTRRRIADFDAALEFGRKRQIPVYEVARVGYPKRMREYMARQKKEGRG</sequence>
<dbReference type="AlphaFoldDB" id="A0A918GJB1"/>
<proteinExistence type="predicted"/>
<feature type="region of interest" description="Disordered" evidence="1">
    <location>
        <begin position="1"/>
        <end position="31"/>
    </location>
</feature>
<name>A0A918GJB1_9PSEU</name>
<organism evidence="2 3">
    <name type="scientific">Actinokineospora fastidiosa</name>
    <dbReference type="NCBI Taxonomy" id="1816"/>
    <lineage>
        <taxon>Bacteria</taxon>
        <taxon>Bacillati</taxon>
        <taxon>Actinomycetota</taxon>
        <taxon>Actinomycetes</taxon>
        <taxon>Pseudonocardiales</taxon>
        <taxon>Pseudonocardiaceae</taxon>
        <taxon>Actinokineospora</taxon>
    </lineage>
</organism>
<dbReference type="EMBL" id="BMRB01000003">
    <property type="protein sequence ID" value="GGS40774.1"/>
    <property type="molecule type" value="Genomic_DNA"/>
</dbReference>